<dbReference type="GO" id="GO:0016747">
    <property type="term" value="F:acyltransferase activity, transferring groups other than amino-acyl groups"/>
    <property type="evidence" value="ECO:0007669"/>
    <property type="project" value="InterPro"/>
</dbReference>
<name>A0A2N7W3Y7_9BURK</name>
<proteinExistence type="predicted"/>
<comment type="caution">
    <text evidence="2">The sequence shown here is derived from an EMBL/GenBank/DDBJ whole genome shotgun (WGS) entry which is preliminary data.</text>
</comment>
<dbReference type="Gene3D" id="3.40.630.30">
    <property type="match status" value="1"/>
</dbReference>
<organism evidence="2 3">
    <name type="scientific">Trinickia soli</name>
    <dbReference type="NCBI Taxonomy" id="380675"/>
    <lineage>
        <taxon>Bacteria</taxon>
        <taxon>Pseudomonadati</taxon>
        <taxon>Pseudomonadota</taxon>
        <taxon>Betaproteobacteria</taxon>
        <taxon>Burkholderiales</taxon>
        <taxon>Burkholderiaceae</taxon>
        <taxon>Trinickia</taxon>
    </lineage>
</organism>
<protein>
    <submittedName>
        <fullName evidence="2">GNAT family N-acetyltransferase</fullName>
    </submittedName>
</protein>
<evidence type="ECO:0000259" key="1">
    <source>
        <dbReference type="PROSITE" id="PS51186"/>
    </source>
</evidence>
<dbReference type="Proteomes" id="UP000235347">
    <property type="component" value="Unassembled WGS sequence"/>
</dbReference>
<keyword evidence="2" id="KW-0808">Transferase</keyword>
<dbReference type="InterPro" id="IPR000182">
    <property type="entry name" value="GNAT_dom"/>
</dbReference>
<dbReference type="EMBL" id="PNYB01000011">
    <property type="protein sequence ID" value="PMS24120.1"/>
    <property type="molecule type" value="Genomic_DNA"/>
</dbReference>
<evidence type="ECO:0000313" key="2">
    <source>
        <dbReference type="EMBL" id="PMS24120.1"/>
    </source>
</evidence>
<feature type="domain" description="N-acetyltransferase" evidence="1">
    <location>
        <begin position="6"/>
        <end position="139"/>
    </location>
</feature>
<dbReference type="SUPFAM" id="SSF55729">
    <property type="entry name" value="Acyl-CoA N-acyltransferases (Nat)"/>
    <property type="match status" value="1"/>
</dbReference>
<dbReference type="Pfam" id="PF13508">
    <property type="entry name" value="Acetyltransf_7"/>
    <property type="match status" value="1"/>
</dbReference>
<dbReference type="RefSeq" id="WP_102610607.1">
    <property type="nucleotide sequence ID" value="NZ_CADIKD010000013.1"/>
</dbReference>
<evidence type="ECO:0000313" key="3">
    <source>
        <dbReference type="Proteomes" id="UP000235347"/>
    </source>
</evidence>
<sequence length="155" mass="16608">MSTAEYDIRRATAADLDGIRTLLDTCGLPASDLTAQSLDGFYVAVRDAKIVGVAGLEPAGDAALLRSVAVQPGLRASGLGTRLSNASIALAQARSLGALYLIPNDEVAQLFFARRGFTRIERNDVPEAIRALPEFTHLCPQTHPCWWKPLNSDCA</sequence>
<dbReference type="PROSITE" id="PS51186">
    <property type="entry name" value="GNAT"/>
    <property type="match status" value="1"/>
</dbReference>
<gene>
    <name evidence="2" type="ORF">C0Z19_14980</name>
</gene>
<keyword evidence="3" id="KW-1185">Reference proteome</keyword>
<dbReference type="AlphaFoldDB" id="A0A2N7W3Y7"/>
<accession>A0A2N7W3Y7</accession>
<dbReference type="InterPro" id="IPR016181">
    <property type="entry name" value="Acyl_CoA_acyltransferase"/>
</dbReference>
<reference evidence="2 3" key="1">
    <citation type="submission" date="2018-01" db="EMBL/GenBank/DDBJ databases">
        <title>Whole genome analyses suggest that Burkholderia sensu lato contains two further novel genera in the rhizoxinica-symbiotica group Mycetohabitans gen. nov., and Trinickia gen. nov.: implications for the evolution of diazotrophy and nodulation in the Burkholderiaceae.</title>
        <authorList>
            <person name="Estrada-de los Santos P."/>
            <person name="Palmer M."/>
            <person name="Chavez-Ramirez B."/>
            <person name="Beukes C."/>
            <person name="Steenkamp E.T."/>
            <person name="Hirsch A.M."/>
            <person name="Manyaka P."/>
            <person name="Maluk M."/>
            <person name="Lafos M."/>
            <person name="Crook M."/>
            <person name="Gross E."/>
            <person name="Simon M.F."/>
            <person name="Bueno dos Reis Junior F."/>
            <person name="Poole P.S."/>
            <person name="Venter S.N."/>
            <person name="James E.K."/>
        </authorList>
    </citation>
    <scope>NUCLEOTIDE SEQUENCE [LARGE SCALE GENOMIC DNA]</scope>
    <source>
        <strain evidence="2 3">GP25-8</strain>
    </source>
</reference>
<dbReference type="CDD" id="cd04301">
    <property type="entry name" value="NAT_SF"/>
    <property type="match status" value="1"/>
</dbReference>